<dbReference type="EMBL" id="CP013909">
    <property type="protein sequence ID" value="ALW86730.1"/>
    <property type="molecule type" value="Genomic_DNA"/>
</dbReference>
<gene>
    <name evidence="3" type="ORF">AUC43_17580</name>
</gene>
<feature type="transmembrane region" description="Helical" evidence="2">
    <location>
        <begin position="164"/>
        <end position="182"/>
    </location>
</feature>
<name>A0A0U4BSU3_9BACT</name>
<organism evidence="3 4">
    <name type="scientific">Hymenobacter sedentarius</name>
    <dbReference type="NCBI Taxonomy" id="1411621"/>
    <lineage>
        <taxon>Bacteria</taxon>
        <taxon>Pseudomonadati</taxon>
        <taxon>Bacteroidota</taxon>
        <taxon>Cytophagia</taxon>
        <taxon>Cytophagales</taxon>
        <taxon>Hymenobacteraceae</taxon>
        <taxon>Hymenobacter</taxon>
    </lineage>
</organism>
<feature type="region of interest" description="Disordered" evidence="1">
    <location>
        <begin position="117"/>
        <end position="137"/>
    </location>
</feature>
<feature type="transmembrane region" description="Helical" evidence="2">
    <location>
        <begin position="202"/>
        <end position="222"/>
    </location>
</feature>
<dbReference type="Proteomes" id="UP000059542">
    <property type="component" value="Chromosome"/>
</dbReference>
<dbReference type="KEGG" id="hyg:AUC43_17580"/>
<dbReference type="RefSeq" id="WP_068196706.1">
    <property type="nucleotide sequence ID" value="NZ_CP013909.1"/>
</dbReference>
<feature type="transmembrane region" description="Helical" evidence="2">
    <location>
        <begin position="234"/>
        <end position="258"/>
    </location>
</feature>
<sequence>MNTAHFQPDPVRRLCQALEHRLNAYFEQQGLSEYTTPLAVGKTVLFSVLFGATYGLLLLVAMPLGMFLLLWFLMGAFLLRAAISIVQDAARGILFSTRPWMKSFLTHYKRLLSSNGYRYKTRPPGPTPAQRSPQEAPNEVSDYTLVYVTPFTTTRAGHVYRRRYLRLLYPFFLLFWALFRHFQYYQREKLEKSDRVWAQNPLARWVSAFVSKAYYLFYLLVVPAQVLPVAFWQVALGFVCMHLGSGVMAMFAVSAHIAENDPVFVVPNADGSMNFSWGADHLRTTPNQRPRLAQRELTY</sequence>
<accession>A0A0U4BSU3</accession>
<evidence type="ECO:0000313" key="4">
    <source>
        <dbReference type="Proteomes" id="UP000059542"/>
    </source>
</evidence>
<keyword evidence="2" id="KW-0472">Membrane</keyword>
<keyword evidence="2" id="KW-1133">Transmembrane helix</keyword>
<keyword evidence="4" id="KW-1185">Reference proteome</keyword>
<evidence type="ECO:0000256" key="1">
    <source>
        <dbReference type="SAM" id="MobiDB-lite"/>
    </source>
</evidence>
<evidence type="ECO:0000313" key="3">
    <source>
        <dbReference type="EMBL" id="ALW86730.1"/>
    </source>
</evidence>
<keyword evidence="2" id="KW-0812">Transmembrane</keyword>
<dbReference type="STRING" id="1411621.AUC43_17580"/>
<reference evidence="3 4" key="1">
    <citation type="submission" date="2015-12" db="EMBL/GenBank/DDBJ databases">
        <authorList>
            <person name="Shamseldin A."/>
            <person name="Moawad H."/>
            <person name="Abd El-Rahim W.M."/>
            <person name="Sadowsky M.J."/>
        </authorList>
    </citation>
    <scope>NUCLEOTIDE SEQUENCE [LARGE SCALE GENOMIC DNA]</scope>
    <source>
        <strain evidence="3 4">DG5B</strain>
    </source>
</reference>
<feature type="transmembrane region" description="Helical" evidence="2">
    <location>
        <begin position="44"/>
        <end position="73"/>
    </location>
</feature>
<dbReference type="AlphaFoldDB" id="A0A0U4BSU3"/>
<evidence type="ECO:0000256" key="2">
    <source>
        <dbReference type="SAM" id="Phobius"/>
    </source>
</evidence>
<proteinExistence type="predicted"/>
<protein>
    <submittedName>
        <fullName evidence="3">Uncharacterized protein</fullName>
    </submittedName>
</protein>